<feature type="transmembrane region" description="Helical" evidence="6">
    <location>
        <begin position="191"/>
        <end position="211"/>
    </location>
</feature>
<dbReference type="PANTHER" id="PTHR30482:SF20">
    <property type="entry name" value="HIGH-AFFINITY BRANCHED-CHAIN AMINO ACID TRANSPORT SYSTEM PERMEASE PROTEIN LIVM"/>
    <property type="match status" value="1"/>
</dbReference>
<keyword evidence="3 6" id="KW-0812">Transmembrane</keyword>
<sequence>MSAWFDYTINGLIVGNIYALLAVGLALIFGVSHLINFAHGSVYMVGGFIGWLCLTRIGLPLPVALLATVGGCALLGVLIERIGLRPLQGAARIAPLLATIGISFVLDQLAQLLFGPDPRPVPSTLPDWSIAIGGATLGSLDVLIAATGVGAAAVLYVFLRFTRLGWAVRATAQDRDAAQQMGVNVHAVNRAVFAIACGLGGLSGLLVGMYYNSIDPAMGFQATLKGVVALLIGGLGNVPGAIAGSLLLGLVESYGVALFGTSYRDLFAFVLLLVFLVWRPNGLFSSNRRLPPEPLTGTFLSFRRALRLPRRVVATVVIAAFVLPLVTSSSYLLQTLTNGWIYGLLALSLTLVAGTVGQISLGHAALLLIGAYASALLSTNLGWSPGVTIPLAGVMTAGIGTLLVYPSFRLRGHYVSIATLGIGEIVGLVVLNWDGLTRGPVGITGIAPLSLFGWPLASSRAVYWFALAVLVALGLLQVRLLHSHLGRTWRAIREDDVAARAYGVRPNRYKAIAFACGGFAAGIGGAIAAHLYSYINYQTFDSQVSILALTMVILGGLGSVAGAVVGAVALISLPELFRFAADYSMLIYGVVLLVLVRFRPQGLFGTA</sequence>
<dbReference type="InterPro" id="IPR043428">
    <property type="entry name" value="LivM-like"/>
</dbReference>
<evidence type="ECO:0000256" key="4">
    <source>
        <dbReference type="ARBA" id="ARBA00022989"/>
    </source>
</evidence>
<feature type="transmembrane region" description="Helical" evidence="6">
    <location>
        <begin position="65"/>
        <end position="84"/>
    </location>
</feature>
<keyword evidence="5 6" id="KW-0472">Membrane</keyword>
<reference evidence="7 8" key="1">
    <citation type="submission" date="2023-10" db="EMBL/GenBank/DDBJ databases">
        <title>Surface-active antibiotics is a multifunctional adaptation for post-fire microbes.</title>
        <authorList>
            <person name="Liu M.D."/>
            <person name="Du Y."/>
            <person name="Koupaei S.K."/>
            <person name="Kim N.R."/>
            <person name="Zhang W."/>
            <person name="Traxler M.F."/>
        </authorList>
    </citation>
    <scope>NUCLEOTIDE SEQUENCE [LARGE SCALE GENOMIC DNA]</scope>
    <source>
        <strain evidence="7 8">F3</strain>
    </source>
</reference>
<feature type="transmembrane region" description="Helical" evidence="6">
    <location>
        <begin position="415"/>
        <end position="433"/>
    </location>
</feature>
<evidence type="ECO:0000313" key="7">
    <source>
        <dbReference type="EMBL" id="WOD16085.1"/>
    </source>
</evidence>
<organism evidence="7 8">
    <name type="scientific">Paraburkholderia kirstenboschensis</name>
    <dbReference type="NCBI Taxonomy" id="1245436"/>
    <lineage>
        <taxon>Bacteria</taxon>
        <taxon>Pseudomonadati</taxon>
        <taxon>Pseudomonadota</taxon>
        <taxon>Betaproteobacteria</taxon>
        <taxon>Burkholderiales</taxon>
        <taxon>Burkholderiaceae</taxon>
        <taxon>Paraburkholderia</taxon>
    </lineage>
</organism>
<keyword evidence="4 6" id="KW-1133">Transmembrane helix</keyword>
<evidence type="ECO:0000256" key="5">
    <source>
        <dbReference type="ARBA" id="ARBA00023136"/>
    </source>
</evidence>
<dbReference type="EMBL" id="CP136512">
    <property type="protein sequence ID" value="WOD16085.1"/>
    <property type="molecule type" value="Genomic_DNA"/>
</dbReference>
<feature type="transmembrane region" description="Helical" evidence="6">
    <location>
        <begin position="339"/>
        <end position="357"/>
    </location>
</feature>
<keyword evidence="8" id="KW-1185">Reference proteome</keyword>
<feature type="transmembrane region" description="Helical" evidence="6">
    <location>
        <begin position="389"/>
        <end position="408"/>
    </location>
</feature>
<dbReference type="Proteomes" id="UP001302652">
    <property type="component" value="Chromosome 2"/>
</dbReference>
<dbReference type="PANTHER" id="PTHR30482">
    <property type="entry name" value="HIGH-AFFINITY BRANCHED-CHAIN AMINO ACID TRANSPORT SYSTEM PERMEASE"/>
    <property type="match status" value="1"/>
</dbReference>
<feature type="transmembrane region" description="Helical" evidence="6">
    <location>
        <begin position="266"/>
        <end position="284"/>
    </location>
</feature>
<comment type="subcellular location">
    <subcellularLocation>
        <location evidence="1">Cell membrane</location>
        <topology evidence="1">Multi-pass membrane protein</topology>
    </subcellularLocation>
</comment>
<evidence type="ECO:0000256" key="3">
    <source>
        <dbReference type="ARBA" id="ARBA00022692"/>
    </source>
</evidence>
<keyword evidence="2" id="KW-1003">Cell membrane</keyword>
<feature type="transmembrane region" description="Helical" evidence="6">
    <location>
        <begin position="544"/>
        <end position="573"/>
    </location>
</feature>
<proteinExistence type="predicted"/>
<dbReference type="CDD" id="cd06581">
    <property type="entry name" value="TM_PBP1_LivM_like"/>
    <property type="match status" value="1"/>
</dbReference>
<evidence type="ECO:0000313" key="8">
    <source>
        <dbReference type="Proteomes" id="UP001302652"/>
    </source>
</evidence>
<feature type="transmembrane region" description="Helical" evidence="6">
    <location>
        <begin position="461"/>
        <end position="481"/>
    </location>
</feature>
<accession>A0ABZ0EHU9</accession>
<evidence type="ECO:0000256" key="6">
    <source>
        <dbReference type="SAM" id="Phobius"/>
    </source>
</evidence>
<feature type="transmembrane region" description="Helical" evidence="6">
    <location>
        <begin position="511"/>
        <end position="532"/>
    </location>
</feature>
<name>A0ABZ0EHU9_9BURK</name>
<feature type="transmembrane region" description="Helical" evidence="6">
    <location>
        <begin position="134"/>
        <end position="159"/>
    </location>
</feature>
<dbReference type="InterPro" id="IPR001851">
    <property type="entry name" value="ABC_transp_permease"/>
</dbReference>
<feature type="transmembrane region" description="Helical" evidence="6">
    <location>
        <begin position="96"/>
        <end position="114"/>
    </location>
</feature>
<feature type="transmembrane region" description="Helical" evidence="6">
    <location>
        <begin position="12"/>
        <end position="35"/>
    </location>
</feature>
<feature type="transmembrane region" description="Helical" evidence="6">
    <location>
        <begin position="580"/>
        <end position="598"/>
    </location>
</feature>
<dbReference type="RefSeq" id="WP_317018584.1">
    <property type="nucleotide sequence ID" value="NZ_CP136512.1"/>
</dbReference>
<dbReference type="CDD" id="cd06582">
    <property type="entry name" value="TM_PBP1_LivH_like"/>
    <property type="match status" value="1"/>
</dbReference>
<dbReference type="Pfam" id="PF02653">
    <property type="entry name" value="BPD_transp_2"/>
    <property type="match status" value="2"/>
</dbReference>
<gene>
    <name evidence="7" type="ORF">RW095_09045</name>
</gene>
<evidence type="ECO:0000256" key="1">
    <source>
        <dbReference type="ARBA" id="ARBA00004651"/>
    </source>
</evidence>
<evidence type="ECO:0000256" key="2">
    <source>
        <dbReference type="ARBA" id="ARBA00022475"/>
    </source>
</evidence>
<feature type="transmembrane region" description="Helical" evidence="6">
    <location>
        <begin position="312"/>
        <end position="333"/>
    </location>
</feature>
<protein>
    <submittedName>
        <fullName evidence="7">ABC transporter permease</fullName>
    </submittedName>
</protein>